<reference evidence="3 4" key="1">
    <citation type="submission" date="2023-02" db="EMBL/GenBank/DDBJ databases">
        <title>Genome Sequence of L. cardiaca H63T.</title>
        <authorList>
            <person name="Lopez A.E."/>
            <person name="Cianciotto N.P."/>
        </authorList>
    </citation>
    <scope>NUCLEOTIDE SEQUENCE [LARGE SCALE GENOMIC DNA]</scope>
    <source>
        <strain evidence="3 4">H63</strain>
    </source>
</reference>
<feature type="coiled-coil region" evidence="1">
    <location>
        <begin position="181"/>
        <end position="208"/>
    </location>
</feature>
<dbReference type="Proteomes" id="UP001222087">
    <property type="component" value="Chromosome"/>
</dbReference>
<evidence type="ECO:0008006" key="5">
    <source>
        <dbReference type="Google" id="ProtNLM"/>
    </source>
</evidence>
<dbReference type="EMBL" id="CP119078">
    <property type="protein sequence ID" value="WED42077.1"/>
    <property type="molecule type" value="Genomic_DNA"/>
</dbReference>
<protein>
    <recommendedName>
        <fullName evidence="5">Coiled-coil protein</fullName>
    </recommendedName>
</protein>
<name>A0ABY8AN54_9GAMM</name>
<feature type="region of interest" description="Disordered" evidence="2">
    <location>
        <begin position="1167"/>
        <end position="1189"/>
    </location>
</feature>
<organism evidence="3 4">
    <name type="scientific">Legionella cardiaca</name>
    <dbReference type="NCBI Taxonomy" id="1071983"/>
    <lineage>
        <taxon>Bacteria</taxon>
        <taxon>Pseudomonadati</taxon>
        <taxon>Pseudomonadota</taxon>
        <taxon>Gammaproteobacteria</taxon>
        <taxon>Legionellales</taxon>
        <taxon>Legionellaceae</taxon>
        <taxon>Legionella</taxon>
    </lineage>
</organism>
<dbReference type="RefSeq" id="WP_275087902.1">
    <property type="nucleotide sequence ID" value="NZ_CP119078.1"/>
</dbReference>
<evidence type="ECO:0000256" key="1">
    <source>
        <dbReference type="SAM" id="Coils"/>
    </source>
</evidence>
<accession>A0ABY8AN54</accession>
<evidence type="ECO:0000313" key="4">
    <source>
        <dbReference type="Proteomes" id="UP001222087"/>
    </source>
</evidence>
<gene>
    <name evidence="3" type="ORF">PXX05_09035</name>
</gene>
<evidence type="ECO:0000313" key="3">
    <source>
        <dbReference type="EMBL" id="WED42077.1"/>
    </source>
</evidence>
<sequence>MPQKPYQQMLSYNSFLKRKFGLHGKDGEKLILYEPTRAIAVPKGGIFPSFNGLGKTVTPTVLEKKTLYSNSTTHAKLSVINQDKQYQTLVYVTTPQKLKEALRNGVFDAHSIQDPLAKMIAEIGSYKRIVFERSTELQVAVTKNQERLAVADLTQTLIEILQPLNQCINNYAAGKTPEENLRNILDKTKQLDKEIENIINANKAHNEEPYLTLMSCAATLRKQTQQYRQLLTAMKNPSEEQVKAILGSYGTRDNLLKYFLQQQINVITQSAIDANYAVTGLYQDASGLSQALLNAQFTGEAFSSQRVDYHNAISKEHGLDFSAKEKNGLVAVDLAEYGFQPKSSVELAKRVALIQQIEEGKKLYNDTDDTVRLVNFSGKKGTIPGSTAAKKVGFIAVNFMLDIGTTVLDLAYSVYAASVWLINLGLRIADRTPFKIPPFPSERSVFQKWDIAEDAYSKLDATQALFGNNALTQINNSGIFVKAFQFIGTQLINLTIKPLVEVVKGLTVNIWDGIKNIYYDVTIGRKPISDNEIGRLLHSRLQINAEITEQDQQAVEMLLQKNNISYDSVKFEEVGEAGVDYQLNPDKPEDLVSWASNDFIKGMVEVFSQEIYRAHPLGGLAFTLAATTATPMLMPFAAKYAFLHFIYTKLNIPIAKSLVGETHGFMSAFSTAMIEGKAAFFLTDLTNGKESILVRGVELLFENPVLAGLIGTAAIGLGYEIAFKANIPWLSEEIASEAGHASFPYLELGLSGAKLAAIVIESGIRYEEGEEEAAHILGIEAKMEELRPEIKEAMTVAYKRRNNIEKISVEEEQQIESQVTQYLDTFKKALESDYSDVMVNSVAGVIAEYASRYTGAPSSYETNAPVTNKLQENFKRAHIREQILQLDTSNLPQDEKYKIMHYVNTHYANDPEYVAAVKYRFMDGREKIGGLAGSIKMVLSYIPAVARAVTSLITSAILGIGSLRNPNLKSQALMALQPAKDLLSKVRADVGLIVKAGSTLARVSWGLVGSILRVPIVALYSLFASPVLVGQYFASRHYLPTPLEMNSKLSDFFFAPGKVSQFFNALNGFFREAASAKNLELATKNISAQETAENIVVLEPLLTKKMAIKKESDTILAALVASNEEEDFGEESTKRMFHVFNSQLDKSAKKAEVVSLSAVDVTHADHPLAFNKPKPLDDDGEEIVNTPQN</sequence>
<keyword evidence="4" id="KW-1185">Reference proteome</keyword>
<evidence type="ECO:0000256" key="2">
    <source>
        <dbReference type="SAM" id="MobiDB-lite"/>
    </source>
</evidence>
<keyword evidence="1" id="KW-0175">Coiled coil</keyword>
<proteinExistence type="predicted"/>